<feature type="compositionally biased region" description="Basic and acidic residues" evidence="1">
    <location>
        <begin position="635"/>
        <end position="655"/>
    </location>
</feature>
<dbReference type="Proteomes" id="UP000054549">
    <property type="component" value="Unassembled WGS sequence"/>
</dbReference>
<feature type="region of interest" description="Disordered" evidence="1">
    <location>
        <begin position="635"/>
        <end position="861"/>
    </location>
</feature>
<dbReference type="EMBL" id="KN818224">
    <property type="protein sequence ID" value="KIL70076.1"/>
    <property type="molecule type" value="Genomic_DNA"/>
</dbReference>
<feature type="compositionally biased region" description="Polar residues" evidence="1">
    <location>
        <begin position="542"/>
        <end position="554"/>
    </location>
</feature>
<protein>
    <submittedName>
        <fullName evidence="2">Uncharacterized protein</fullName>
    </submittedName>
</protein>
<sequence>MSSAPAFSRLQLAAALLEYDNDPTNPNAPVTKAQDSAIFAHFRRNPAAPPQLSSRKSDYLGVSLPTETGSLGGRESLLDTTRRSRASRGSLHTLRNPFGPDDLFSDEEGSDGGEEELEVDLASWGLDSLIPKEKGKSAKGKAKAAVPPPHAVSSVLSHFPLTNDGHPTFPKRAINTSRSVSLGGIAEYPGINNSLLDASKRRKSFGSPLDFAGMEASQFPVQRPRRLSYSAAQRPSSSALQSIPFPSSSARSPSPHFPGELHGRRVSVGSRFEPKQSTIEARKLSRASTEMMLQDEPEGLPYDTLEQADDNPFAVRPPSPSRLSRFDPKATSHARTYSSGSKLPPEQEAVPSSQDSPRRERKFSTTLDLLRPKILVMPSPLQPVSPDAPPPKTQVRDGFLLSTDGPPLPPGARSSRHVSTIAADLANKPPIASNSFTPNPLINLSLSQMTFRNTLHVGGQRDPYSEITAGIPRATEDGEQIEFIAPERDDNPLPPNASAGIGTDHARPAGKLFGKSLIDDLEMRKAQLRSKQRVFTGDQRPSMMSRQLTRSSTLIDPASLVPRPTILRQSSLGAPDSHQPLSRRNSSNAKPLLNFDDEGEKFKPTISGPRMISSRSVFGVDTLWDREMAKLHEIQAEEEKEKEEQKKRMEQEEQKKKRRKKRKLKKKGLEGDASVDAEAVHQDGVEARVSIEPPTLPNIARATRRPPKATEEDDDDDDDNESDDQAGLPTHAPADDAGQWFSDSDGEGPRRTTGVGPRYLSQRRRAPKIEDNDSDEDLPLSMAVNKAAARLQQPDDSDEEKPLSSLMQKKTGNIPPINAAVDDGDDDDKPLGLRASTVANHLPQGGDDDDTPLAFHPEQQRRTQYQMFAQQQQQQQQLMMQAQFQNSMFFGPPSMYGSGFFAPPVMPAMPMMMQPPIPMPSPPPAQDTAKFGRVDKWRHDVAVEGDH</sequence>
<dbReference type="STRING" id="946122.A0A0C2XKQ3"/>
<evidence type="ECO:0000256" key="1">
    <source>
        <dbReference type="SAM" id="MobiDB-lite"/>
    </source>
</evidence>
<name>A0A0C2XKQ3_AMAMK</name>
<evidence type="ECO:0000313" key="3">
    <source>
        <dbReference type="Proteomes" id="UP000054549"/>
    </source>
</evidence>
<proteinExistence type="predicted"/>
<feature type="compositionally biased region" description="Acidic residues" evidence="1">
    <location>
        <begin position="711"/>
        <end position="724"/>
    </location>
</feature>
<evidence type="ECO:0000313" key="2">
    <source>
        <dbReference type="EMBL" id="KIL70076.1"/>
    </source>
</evidence>
<dbReference type="OrthoDB" id="2564267at2759"/>
<feature type="compositionally biased region" description="Polar residues" evidence="1">
    <location>
        <begin position="579"/>
        <end position="589"/>
    </location>
</feature>
<feature type="compositionally biased region" description="Low complexity" evidence="1">
    <location>
        <begin position="242"/>
        <end position="258"/>
    </location>
</feature>
<feature type="compositionally biased region" description="Basic residues" evidence="1">
    <location>
        <begin position="656"/>
        <end position="666"/>
    </location>
</feature>
<reference evidence="2 3" key="1">
    <citation type="submission" date="2014-04" db="EMBL/GenBank/DDBJ databases">
        <title>Evolutionary Origins and Diversification of the Mycorrhizal Mutualists.</title>
        <authorList>
            <consortium name="DOE Joint Genome Institute"/>
            <consortium name="Mycorrhizal Genomics Consortium"/>
            <person name="Kohler A."/>
            <person name="Kuo A."/>
            <person name="Nagy L.G."/>
            <person name="Floudas D."/>
            <person name="Copeland A."/>
            <person name="Barry K.W."/>
            <person name="Cichocki N."/>
            <person name="Veneault-Fourrey C."/>
            <person name="LaButti K."/>
            <person name="Lindquist E.A."/>
            <person name="Lipzen A."/>
            <person name="Lundell T."/>
            <person name="Morin E."/>
            <person name="Murat C."/>
            <person name="Riley R."/>
            <person name="Ohm R."/>
            <person name="Sun H."/>
            <person name="Tunlid A."/>
            <person name="Henrissat B."/>
            <person name="Grigoriev I.V."/>
            <person name="Hibbett D.S."/>
            <person name="Martin F."/>
        </authorList>
    </citation>
    <scope>NUCLEOTIDE SEQUENCE [LARGE SCALE GENOMIC DNA]</scope>
    <source>
        <strain evidence="2 3">Koide BX008</strain>
    </source>
</reference>
<feature type="region of interest" description="Disordered" evidence="1">
    <location>
        <begin position="64"/>
        <end position="116"/>
    </location>
</feature>
<organism evidence="2 3">
    <name type="scientific">Amanita muscaria (strain Koide BX008)</name>
    <dbReference type="NCBI Taxonomy" id="946122"/>
    <lineage>
        <taxon>Eukaryota</taxon>
        <taxon>Fungi</taxon>
        <taxon>Dikarya</taxon>
        <taxon>Basidiomycota</taxon>
        <taxon>Agaricomycotina</taxon>
        <taxon>Agaricomycetes</taxon>
        <taxon>Agaricomycetidae</taxon>
        <taxon>Agaricales</taxon>
        <taxon>Pluteineae</taxon>
        <taxon>Amanitaceae</taxon>
        <taxon>Amanita</taxon>
    </lineage>
</organism>
<dbReference type="InParanoid" id="A0A0C2XKQ3"/>
<feature type="compositionally biased region" description="Acidic residues" evidence="1">
    <location>
        <begin position="103"/>
        <end position="116"/>
    </location>
</feature>
<feature type="compositionally biased region" description="Polar residues" evidence="1">
    <location>
        <begin position="230"/>
        <end position="241"/>
    </location>
</feature>
<dbReference type="AlphaFoldDB" id="A0A0C2XKQ3"/>
<keyword evidence="3" id="KW-1185">Reference proteome</keyword>
<dbReference type="HOGENOM" id="CLU_014992_0_0_1"/>
<accession>A0A0C2XKQ3</accession>
<feature type="region of interest" description="Disordered" evidence="1">
    <location>
        <begin position="530"/>
        <end position="611"/>
    </location>
</feature>
<feature type="region of interest" description="Disordered" evidence="1">
    <location>
        <begin position="216"/>
        <end position="364"/>
    </location>
</feature>
<gene>
    <name evidence="2" type="ORF">M378DRAFT_175418</name>
</gene>